<dbReference type="Pfam" id="PF13530">
    <property type="entry name" value="SCP2_2"/>
    <property type="match status" value="1"/>
</dbReference>
<evidence type="ECO:0000256" key="5">
    <source>
        <dbReference type="SAM" id="MobiDB-lite"/>
    </source>
</evidence>
<comment type="similarity">
    <text evidence="1 4">Belongs to the acetyltransferase Eis family.</text>
</comment>
<evidence type="ECO:0000256" key="1">
    <source>
        <dbReference type="ARBA" id="ARBA00009213"/>
    </source>
</evidence>
<feature type="active site" description="Proton acceptor; via carboxylate" evidence="4">
    <location>
        <position position="436"/>
    </location>
</feature>
<feature type="active site" description="Proton donor" evidence="4">
    <location>
        <position position="147"/>
    </location>
</feature>
<reference evidence="7 8" key="1">
    <citation type="submission" date="2021-05" db="EMBL/GenBank/DDBJ databases">
        <title>Complete genome of Nocardioides aquaticus KCTC 9944T isolated from meromictic and hypersaline Ekho Lake, Antarctica.</title>
        <authorList>
            <person name="Hwang K."/>
            <person name="Kim K.M."/>
            <person name="Choe H."/>
        </authorList>
    </citation>
    <scope>NUCLEOTIDE SEQUENCE [LARGE SCALE GENOMIC DNA]</scope>
    <source>
        <strain evidence="7 8">KCTC 9944</strain>
    </source>
</reference>
<keyword evidence="2 4" id="KW-0808">Transferase</keyword>
<evidence type="ECO:0000256" key="2">
    <source>
        <dbReference type="ARBA" id="ARBA00022679"/>
    </source>
</evidence>
<dbReference type="RefSeq" id="WP_214056777.1">
    <property type="nucleotide sequence ID" value="NZ_BAAAHS010000069.1"/>
</dbReference>
<evidence type="ECO:0000256" key="4">
    <source>
        <dbReference type="HAMAP-Rule" id="MF_01812"/>
    </source>
</evidence>
<dbReference type="Gene3D" id="3.40.630.30">
    <property type="match status" value="2"/>
</dbReference>
<dbReference type="InterPro" id="IPR051554">
    <property type="entry name" value="Acetyltransferase_Eis"/>
</dbReference>
<evidence type="ECO:0000259" key="6">
    <source>
        <dbReference type="PROSITE" id="PS51186"/>
    </source>
</evidence>
<dbReference type="NCBIfam" id="NF002367">
    <property type="entry name" value="PRK01346.1-4"/>
    <property type="match status" value="1"/>
</dbReference>
<dbReference type="Proteomes" id="UP000679307">
    <property type="component" value="Chromosome"/>
</dbReference>
<feature type="binding site" evidence="4">
    <location>
        <begin position="106"/>
        <end position="108"/>
    </location>
    <ligand>
        <name>acetyl-CoA</name>
        <dbReference type="ChEBI" id="CHEBI:57288"/>
    </ligand>
</feature>
<evidence type="ECO:0000313" key="7">
    <source>
        <dbReference type="EMBL" id="QVT81396.1"/>
    </source>
</evidence>
<dbReference type="InterPro" id="IPR016181">
    <property type="entry name" value="Acyl_CoA_acyltransferase"/>
</dbReference>
<dbReference type="EMBL" id="CP075371">
    <property type="protein sequence ID" value="QVT81396.1"/>
    <property type="molecule type" value="Genomic_DNA"/>
</dbReference>
<evidence type="ECO:0000256" key="3">
    <source>
        <dbReference type="ARBA" id="ARBA00023315"/>
    </source>
</evidence>
<accession>A0ABX8ELM2</accession>
<proteinExistence type="inferred from homology"/>
<dbReference type="SUPFAM" id="SSF55729">
    <property type="entry name" value="Acyl-CoA N-acyltransferases (Nat)"/>
    <property type="match status" value="1"/>
</dbReference>
<dbReference type="Pfam" id="PF13527">
    <property type="entry name" value="Acetyltransf_9"/>
    <property type="match status" value="1"/>
</dbReference>
<dbReference type="InterPro" id="IPR041380">
    <property type="entry name" value="Acetyltransf_17"/>
</dbReference>
<organism evidence="7 8">
    <name type="scientific">Nocardioides aquaticus</name>
    <dbReference type="NCBI Taxonomy" id="160826"/>
    <lineage>
        <taxon>Bacteria</taxon>
        <taxon>Bacillati</taxon>
        <taxon>Actinomycetota</taxon>
        <taxon>Actinomycetes</taxon>
        <taxon>Propionibacteriales</taxon>
        <taxon>Nocardioidaceae</taxon>
        <taxon>Nocardioides</taxon>
    </lineage>
</organism>
<dbReference type="EC" id="2.3.1.-" evidence="7"/>
<dbReference type="HAMAP" id="MF_01812">
    <property type="entry name" value="Eis"/>
    <property type="match status" value="1"/>
</dbReference>
<dbReference type="Gene3D" id="3.30.1050.10">
    <property type="entry name" value="SCP2 sterol-binding domain"/>
    <property type="match status" value="1"/>
</dbReference>
<keyword evidence="8" id="KW-1185">Reference proteome</keyword>
<dbReference type="PANTHER" id="PTHR37817">
    <property type="entry name" value="N-ACETYLTRANSFERASE EIS"/>
    <property type="match status" value="1"/>
</dbReference>
<sequence length="436" mass="46863">MAQHPDLTAESFGPDTFTDDDGTLHPRVRGFGEAVSRAFLEGRGSEERRRRWVEHLVADRAVLRGMWEAAPAVGPGTIPVATFASFDKTLAVGGGRTVPLHMITDVTVSPAFRRRGLTRRLMTEDLADAAARGLPLAALTVSEGSIYGRFGFGCATTLHEVDVDAGPRFALRADVAAGLGEDPGRFTVVEPLEAWPAVQQVSAAHHATTRGSVERPQFYEPMLTGVFRHTDEGPDRTLRAVVHLDAAGTPDGYALYRPLGKVDGVHALEVSDLLAPDPAVRLRLWRFLAEMDLVQLLRFPRMRVDDALPWALVEPRAVRTTGTSDMLWVRVLDVVAALEARPWYADGDVVLEVEDPLGHASGRWRLAAQDGVARVTPTDDPAGVRLSADTLGSLYLGGVSVATLHAAGRLPGVAEAVRRLAALADGGPAPYCSTGF</sequence>
<protein>
    <submittedName>
        <fullName evidence="7">N-acetyltransferase Eis</fullName>
        <ecNumber evidence="7">2.3.1.-</ecNumber>
    </submittedName>
</protein>
<dbReference type="InterPro" id="IPR000182">
    <property type="entry name" value="GNAT_dom"/>
</dbReference>
<name>A0ABX8ELM2_9ACTN</name>
<gene>
    <name evidence="7" type="primary">eis</name>
    <name evidence="7" type="ORF">ENKNEFLB_03806</name>
</gene>
<evidence type="ECO:0000313" key="8">
    <source>
        <dbReference type="Proteomes" id="UP000679307"/>
    </source>
</evidence>
<dbReference type="GO" id="GO:0016746">
    <property type="term" value="F:acyltransferase activity"/>
    <property type="evidence" value="ECO:0007669"/>
    <property type="project" value="UniProtKB-KW"/>
</dbReference>
<dbReference type="InterPro" id="IPR036527">
    <property type="entry name" value="SCP2_sterol-bd_dom_sf"/>
</dbReference>
<comment type="subunit">
    <text evidence="4">Homohexamer; trimer of dimers.</text>
</comment>
<dbReference type="PROSITE" id="PS51186">
    <property type="entry name" value="GNAT"/>
    <property type="match status" value="1"/>
</dbReference>
<feature type="binding site" evidence="4">
    <location>
        <begin position="142"/>
        <end position="143"/>
    </location>
    <ligand>
        <name>acetyl-CoA</name>
        <dbReference type="ChEBI" id="CHEBI:57288"/>
    </ligand>
</feature>
<dbReference type="PANTHER" id="PTHR37817:SF1">
    <property type="entry name" value="N-ACETYLTRANSFERASE EIS"/>
    <property type="match status" value="1"/>
</dbReference>
<dbReference type="InterPro" id="IPR022902">
    <property type="entry name" value="NAcTrfase_Eis"/>
</dbReference>
<feature type="binding site" evidence="4">
    <location>
        <begin position="114"/>
        <end position="119"/>
    </location>
    <ligand>
        <name>acetyl-CoA</name>
        <dbReference type="ChEBI" id="CHEBI:57288"/>
    </ligand>
</feature>
<keyword evidence="3 4" id="KW-0012">Acyltransferase</keyword>
<feature type="region of interest" description="Disordered" evidence="5">
    <location>
        <begin position="1"/>
        <end position="25"/>
    </location>
</feature>
<dbReference type="Pfam" id="PF17668">
    <property type="entry name" value="Acetyltransf_17"/>
    <property type="match status" value="1"/>
</dbReference>
<dbReference type="InterPro" id="IPR025559">
    <property type="entry name" value="Eis_dom"/>
</dbReference>
<feature type="domain" description="N-acetyltransferase" evidence="6">
    <location>
        <begin position="26"/>
        <end position="174"/>
    </location>
</feature>
<dbReference type="SUPFAM" id="SSF55718">
    <property type="entry name" value="SCP-like"/>
    <property type="match status" value="1"/>
</dbReference>